<evidence type="ECO:0000256" key="2">
    <source>
        <dbReference type="SAM" id="Phobius"/>
    </source>
</evidence>
<reference evidence="3 4" key="1">
    <citation type="journal article" date="2016" name="Nat. Commun.">
        <title>Thousands of microbial genomes shed light on interconnected biogeochemical processes in an aquifer system.</title>
        <authorList>
            <person name="Anantharaman K."/>
            <person name="Brown C.T."/>
            <person name="Hug L.A."/>
            <person name="Sharon I."/>
            <person name="Castelle C.J."/>
            <person name="Probst A.J."/>
            <person name="Thomas B.C."/>
            <person name="Singh A."/>
            <person name="Wilkins M.J."/>
            <person name="Karaoz U."/>
            <person name="Brodie E.L."/>
            <person name="Williams K.H."/>
            <person name="Hubbard S.S."/>
            <person name="Banfield J.F."/>
        </authorList>
    </citation>
    <scope>NUCLEOTIDE SEQUENCE [LARGE SCALE GENOMIC DNA]</scope>
</reference>
<protein>
    <submittedName>
        <fullName evidence="3">Uncharacterized protein</fullName>
    </submittedName>
</protein>
<organism evidence="3 4">
    <name type="scientific">Candidatus Kaiserbacteria bacterium RIFCSPLOWO2_12_FULL_45_26</name>
    <dbReference type="NCBI Taxonomy" id="1798525"/>
    <lineage>
        <taxon>Bacteria</taxon>
        <taxon>Candidatus Kaiseribacteriota</taxon>
    </lineage>
</organism>
<keyword evidence="2" id="KW-1133">Transmembrane helix</keyword>
<feature type="region of interest" description="Disordered" evidence="1">
    <location>
        <begin position="1"/>
        <end position="28"/>
    </location>
</feature>
<dbReference type="EMBL" id="MFMM01000001">
    <property type="protein sequence ID" value="OGG84616.1"/>
    <property type="molecule type" value="Genomic_DNA"/>
</dbReference>
<evidence type="ECO:0000313" key="4">
    <source>
        <dbReference type="Proteomes" id="UP000177325"/>
    </source>
</evidence>
<dbReference type="Proteomes" id="UP000177325">
    <property type="component" value="Unassembled WGS sequence"/>
</dbReference>
<sequence>MVRQALEANVQGDKQKTLSHDSTPQGESGCSALPNELISATMPKSQFFWRSFVNKPSLKDTWQDWAWWLLWGLIIAACVSYPLRYLLNPDFWRQLNWWQEILLLIVTVVGTAVFVVRPFCKNMAEHQ</sequence>
<accession>A0A1F6FFI1</accession>
<dbReference type="AlphaFoldDB" id="A0A1F6FFI1"/>
<evidence type="ECO:0000313" key="3">
    <source>
        <dbReference type="EMBL" id="OGG84616.1"/>
    </source>
</evidence>
<proteinExistence type="predicted"/>
<evidence type="ECO:0000256" key="1">
    <source>
        <dbReference type="SAM" id="MobiDB-lite"/>
    </source>
</evidence>
<keyword evidence="2" id="KW-0812">Transmembrane</keyword>
<keyword evidence="2" id="KW-0472">Membrane</keyword>
<feature type="transmembrane region" description="Helical" evidence="2">
    <location>
        <begin position="65"/>
        <end position="85"/>
    </location>
</feature>
<comment type="caution">
    <text evidence="3">The sequence shown here is derived from an EMBL/GenBank/DDBJ whole genome shotgun (WGS) entry which is preliminary data.</text>
</comment>
<name>A0A1F6FFI1_9BACT</name>
<gene>
    <name evidence="3" type="ORF">A3G90_00815</name>
</gene>
<feature type="transmembrane region" description="Helical" evidence="2">
    <location>
        <begin position="97"/>
        <end position="116"/>
    </location>
</feature>